<dbReference type="eggNOG" id="KOG2098">
    <property type="taxonomic scope" value="Eukaryota"/>
</dbReference>
<evidence type="ECO:0000256" key="1">
    <source>
        <dbReference type="ARBA" id="ARBA00022723"/>
    </source>
</evidence>
<evidence type="ECO:0000256" key="5">
    <source>
        <dbReference type="PROSITE-ProRule" id="PRU00489"/>
    </source>
</evidence>
<dbReference type="EC" id="2.3.1.48" evidence="8"/>
<keyword evidence="2 4" id="KW-0863">Zinc-finger</keyword>
<dbReference type="EC" id="2.7.7.49" evidence="8"/>
<evidence type="ECO:0000313" key="9">
    <source>
        <dbReference type="Proteomes" id="UP000008983"/>
    </source>
</evidence>
<keyword evidence="3" id="KW-0862">Zinc</keyword>
<dbReference type="CDD" id="cd02249">
    <property type="entry name" value="ZZ"/>
    <property type="match status" value="1"/>
</dbReference>
<feature type="domain" description="ZZ-type" evidence="7">
    <location>
        <begin position="357"/>
        <end position="418"/>
    </location>
</feature>
<dbReference type="OrthoDB" id="10262526at2759"/>
<protein>
    <submittedName>
        <fullName evidence="8">Methyltransferase like 3, putative</fullName>
        <ecNumber evidence="8">2.1.1.62</ecNumber>
        <ecNumber evidence="8">2.3.1.48</ecNumber>
        <ecNumber evidence="8">2.7.7.49</ecNumber>
    </submittedName>
</protein>
<dbReference type="GO" id="GO:0003676">
    <property type="term" value="F:nucleic acid binding"/>
    <property type="evidence" value="ECO:0007669"/>
    <property type="project" value="InterPro"/>
</dbReference>
<dbReference type="GO" id="GO:0061733">
    <property type="term" value="F:protein-lysine-acetyltransferase activity"/>
    <property type="evidence" value="ECO:0007669"/>
    <property type="project" value="UniProtKB-EC"/>
</dbReference>
<dbReference type="GO" id="GO:0016422">
    <property type="term" value="F:mRNA (2'-O-methyladenosine-N6-)-methyltransferase activity"/>
    <property type="evidence" value="ECO:0007669"/>
    <property type="project" value="UniProtKB-EC"/>
</dbReference>
<keyword evidence="8" id="KW-0012">Acyltransferase</keyword>
<dbReference type="RefSeq" id="XP_004031220.1">
    <property type="nucleotide sequence ID" value="XM_004031172.1"/>
</dbReference>
<evidence type="ECO:0000313" key="8">
    <source>
        <dbReference type="EMBL" id="EGR29984.1"/>
    </source>
</evidence>
<keyword evidence="9" id="KW-1185">Reference proteome</keyword>
<dbReference type="InterPro" id="IPR007757">
    <property type="entry name" value="MT-A70-like"/>
</dbReference>
<organism evidence="8 9">
    <name type="scientific">Ichthyophthirius multifiliis</name>
    <name type="common">White spot disease agent</name>
    <name type="synonym">Ich</name>
    <dbReference type="NCBI Taxonomy" id="5932"/>
    <lineage>
        <taxon>Eukaryota</taxon>
        <taxon>Sar</taxon>
        <taxon>Alveolata</taxon>
        <taxon>Ciliophora</taxon>
        <taxon>Intramacronucleata</taxon>
        <taxon>Oligohymenophorea</taxon>
        <taxon>Hymenostomatida</taxon>
        <taxon>Ophryoglenina</taxon>
        <taxon>Ichthyophthirius</taxon>
    </lineage>
</organism>
<keyword evidence="1" id="KW-0479">Metal-binding</keyword>
<dbReference type="InterPro" id="IPR029063">
    <property type="entry name" value="SAM-dependent_MTases_sf"/>
</dbReference>
<dbReference type="GO" id="GO:0005634">
    <property type="term" value="C:nucleus"/>
    <property type="evidence" value="ECO:0007669"/>
    <property type="project" value="TreeGrafter"/>
</dbReference>
<feature type="region of interest" description="Disordered" evidence="6">
    <location>
        <begin position="523"/>
        <end position="570"/>
    </location>
</feature>
<dbReference type="Proteomes" id="UP000008983">
    <property type="component" value="Unassembled WGS sequence"/>
</dbReference>
<accession>G0QXP7</accession>
<name>G0QXP7_ICHMU</name>
<dbReference type="Gene3D" id="3.30.60.90">
    <property type="match status" value="4"/>
</dbReference>
<dbReference type="Pfam" id="PF05063">
    <property type="entry name" value="MT-A70"/>
    <property type="match status" value="1"/>
</dbReference>
<dbReference type="PANTHER" id="PTHR12829">
    <property type="entry name" value="N6-ADENOSINE-METHYLTRANSFERASE"/>
    <property type="match status" value="1"/>
</dbReference>
<proteinExistence type="inferred from homology"/>
<sequence length="570" mass="67796">MRKIQKEIDELNNKYFPSKSYINCDIKYFNLDLLVQNIGYFDIIYMDPPWRIKGGQQVDSQFMFSNSKFSLEYNTMSNKDIIDINIETLSKKGFLFLWILNTQMDIACQMMQKWGYEVVDKLIWIKMKDKNIQLTHGYYFMHSFEMCLIGYKNNEFSGESKSNYMEQNYPQFHQYITNNVIFSEVRKKSQKPDEIYEIIELLIPGSKKIEIFARNNNLRPGWLSLGNQLGETYEQWLNLVCCDECKQEITKQKLMRYKSKYRHNYDLCQNCVQHHNKEDFFEIQNKVYEDVLHQYQQCNHCRTEPIWGIRFHCLDCQDFDLCEACVDLNIKENDKFHDQKHQMQVIEVPIYADGFPVHDKRCSSCYMMPITGTCFTCHQCSGNFNLCQNCFFNKSSEKIANKRHKQEHVMDPILSPTKNSKTKKYKCGGCGLANLNGEIFKCLNCYCFYFCQSCYDTKRDNFKTNIASSHKTYHTLVKIQTKNEDLDEKKNENENENDNDLKQKDQIHDQQQLIQCVQENNNNQQENNKNQSLQNTMIKQRGRPKKKISNLELYMDKLSKQKKSQENSEK</sequence>
<dbReference type="SUPFAM" id="SSF53335">
    <property type="entry name" value="S-adenosyl-L-methionine-dependent methyltransferases"/>
    <property type="match status" value="1"/>
</dbReference>
<evidence type="ECO:0000256" key="3">
    <source>
        <dbReference type="ARBA" id="ARBA00022833"/>
    </source>
</evidence>
<dbReference type="PANTHER" id="PTHR12829:SF2">
    <property type="entry name" value="N6-ADENOSINE-METHYLTRANSFERASE MT-A70-LIKE"/>
    <property type="match status" value="1"/>
</dbReference>
<dbReference type="PROSITE" id="PS51143">
    <property type="entry name" value="MT_A70"/>
    <property type="match status" value="1"/>
</dbReference>
<evidence type="ECO:0000256" key="2">
    <source>
        <dbReference type="ARBA" id="ARBA00022771"/>
    </source>
</evidence>
<dbReference type="PROSITE" id="PS00092">
    <property type="entry name" value="N6_MTASE"/>
    <property type="match status" value="1"/>
</dbReference>
<keyword evidence="8" id="KW-0489">Methyltransferase</keyword>
<comment type="similarity">
    <text evidence="5">Belongs to the MT-A70-like family.</text>
</comment>
<dbReference type="EMBL" id="GL984086">
    <property type="protein sequence ID" value="EGR29984.1"/>
    <property type="molecule type" value="Genomic_DNA"/>
</dbReference>
<keyword evidence="8" id="KW-0548">Nucleotidyltransferase</keyword>
<keyword evidence="8" id="KW-0808">Transferase</keyword>
<dbReference type="InterPro" id="IPR002052">
    <property type="entry name" value="DNA_methylase_N6_adenine_CS"/>
</dbReference>
<reference evidence="8 9" key="1">
    <citation type="submission" date="2011-07" db="EMBL/GenBank/DDBJ databases">
        <authorList>
            <person name="Coyne R."/>
            <person name="Brami D."/>
            <person name="Johnson J."/>
            <person name="Hostetler J."/>
            <person name="Hannick L."/>
            <person name="Clark T."/>
            <person name="Cassidy-Hanley D."/>
            <person name="Inman J."/>
        </authorList>
    </citation>
    <scope>NUCLEOTIDE SEQUENCE [LARGE SCALE GENOMIC DNA]</scope>
    <source>
        <strain evidence="8 9">G5</strain>
    </source>
</reference>
<dbReference type="GO" id="GO:0008270">
    <property type="term" value="F:zinc ion binding"/>
    <property type="evidence" value="ECO:0007669"/>
    <property type="project" value="UniProtKB-KW"/>
</dbReference>
<dbReference type="SMART" id="SM00291">
    <property type="entry name" value="ZnF_ZZ"/>
    <property type="match status" value="4"/>
</dbReference>
<dbReference type="InterPro" id="IPR000433">
    <property type="entry name" value="Znf_ZZ"/>
</dbReference>
<dbReference type="AlphaFoldDB" id="G0QXP7"/>
<feature type="domain" description="ZZ-type" evidence="7">
    <location>
        <begin position="293"/>
        <end position="351"/>
    </location>
</feature>
<dbReference type="STRING" id="857967.G0QXP7"/>
<dbReference type="GeneID" id="14906123"/>
<dbReference type="PROSITE" id="PS50135">
    <property type="entry name" value="ZF_ZZ_2"/>
    <property type="match status" value="3"/>
</dbReference>
<dbReference type="InParanoid" id="G0QXP7"/>
<dbReference type="GO" id="GO:0036396">
    <property type="term" value="C:RNA N6-methyladenosine methyltransferase complex"/>
    <property type="evidence" value="ECO:0007669"/>
    <property type="project" value="TreeGrafter"/>
</dbReference>
<feature type="compositionally biased region" description="Low complexity" evidence="6">
    <location>
        <begin position="523"/>
        <end position="535"/>
    </location>
</feature>
<dbReference type="Gene3D" id="3.40.50.150">
    <property type="entry name" value="Vaccinia Virus protein VP39"/>
    <property type="match status" value="1"/>
</dbReference>
<gene>
    <name evidence="8" type="ORF">IMG5_144580</name>
</gene>
<dbReference type="SUPFAM" id="SSF57850">
    <property type="entry name" value="RING/U-box"/>
    <property type="match status" value="4"/>
</dbReference>
<evidence type="ECO:0000259" key="7">
    <source>
        <dbReference type="PROSITE" id="PS50135"/>
    </source>
</evidence>
<evidence type="ECO:0000256" key="6">
    <source>
        <dbReference type="SAM" id="MobiDB-lite"/>
    </source>
</evidence>
<dbReference type="PROSITE" id="PS01357">
    <property type="entry name" value="ZF_ZZ_1"/>
    <property type="match status" value="1"/>
</dbReference>
<feature type="domain" description="ZZ-type" evidence="7">
    <location>
        <begin position="422"/>
        <end position="484"/>
    </location>
</feature>
<dbReference type="GO" id="GO:0032259">
    <property type="term" value="P:methylation"/>
    <property type="evidence" value="ECO:0007669"/>
    <property type="project" value="UniProtKB-KW"/>
</dbReference>
<evidence type="ECO:0000256" key="4">
    <source>
        <dbReference type="PROSITE-ProRule" id="PRU00228"/>
    </source>
</evidence>
<dbReference type="OMA" id="RRTHKHI"/>
<dbReference type="Pfam" id="PF00569">
    <property type="entry name" value="ZZ"/>
    <property type="match status" value="1"/>
</dbReference>
<dbReference type="GO" id="GO:0003964">
    <property type="term" value="F:RNA-directed DNA polymerase activity"/>
    <property type="evidence" value="ECO:0007669"/>
    <property type="project" value="UniProtKB-EC"/>
</dbReference>
<dbReference type="EC" id="2.1.1.62" evidence="8"/>
<feature type="compositionally biased region" description="Basic and acidic residues" evidence="6">
    <location>
        <begin position="554"/>
        <end position="570"/>
    </location>
</feature>
<dbReference type="InterPro" id="IPR043145">
    <property type="entry name" value="Znf_ZZ_sf"/>
</dbReference>